<proteinExistence type="predicted"/>
<reference evidence="2" key="1">
    <citation type="submission" date="2015-04" db="UniProtKB">
        <authorList>
            <consortium name="EnsemblPlants"/>
        </authorList>
    </citation>
    <scope>IDENTIFICATION</scope>
</reference>
<evidence type="ECO:0000313" key="3">
    <source>
        <dbReference type="Proteomes" id="UP000008021"/>
    </source>
</evidence>
<organism evidence="2">
    <name type="scientific">Oryza meridionalis</name>
    <dbReference type="NCBI Taxonomy" id="40149"/>
    <lineage>
        <taxon>Eukaryota</taxon>
        <taxon>Viridiplantae</taxon>
        <taxon>Streptophyta</taxon>
        <taxon>Embryophyta</taxon>
        <taxon>Tracheophyta</taxon>
        <taxon>Spermatophyta</taxon>
        <taxon>Magnoliopsida</taxon>
        <taxon>Liliopsida</taxon>
        <taxon>Poales</taxon>
        <taxon>Poaceae</taxon>
        <taxon>BOP clade</taxon>
        <taxon>Oryzoideae</taxon>
        <taxon>Oryzeae</taxon>
        <taxon>Oryzinae</taxon>
        <taxon>Oryza</taxon>
    </lineage>
</organism>
<accession>A0A0E0CMK7</accession>
<sequence>MAGDSAPAQAELSPSSPLLLDDPHTNFLDLFVHPKLIDRSIDQQFSSAMAQKIVIKVRMGSDKCRRKAMALVAATGGVVSVELAGDDRSKVVVVGEVDSVKLTSLLRKKVGPAELVEVGDAKPAKKEEKKEEKKPETVPPYYYYYPYHHYSPYGYIITSSSRLCKDQSQVVNNF</sequence>
<dbReference type="PANTHER" id="PTHR46932">
    <property type="entry name" value="HEAVY METAL-ASSOCIATED ISOPRENYLATED PLANT PROTEIN 47"/>
    <property type="match status" value="1"/>
</dbReference>
<dbReference type="PROSITE" id="PS50846">
    <property type="entry name" value="HMA_2"/>
    <property type="match status" value="1"/>
</dbReference>
<dbReference type="InterPro" id="IPR006121">
    <property type="entry name" value="HMA_dom"/>
</dbReference>
<dbReference type="EnsemblPlants" id="OMERI02G21650.4">
    <property type="protein sequence ID" value="OMERI02G21650.4"/>
    <property type="gene ID" value="OMERI02G21650"/>
</dbReference>
<dbReference type="HOGENOM" id="CLU_1542504_0_0_1"/>
<dbReference type="PANTHER" id="PTHR46932:SF9">
    <property type="entry name" value="OS02G0585100 PROTEIN"/>
    <property type="match status" value="1"/>
</dbReference>
<dbReference type="Gramene" id="OMERI02G21650.4">
    <property type="protein sequence ID" value="OMERI02G21650.4"/>
    <property type="gene ID" value="OMERI02G21650"/>
</dbReference>
<feature type="domain" description="HMA" evidence="1">
    <location>
        <begin position="50"/>
        <end position="118"/>
    </location>
</feature>
<dbReference type="InterPro" id="IPR042885">
    <property type="entry name" value="HIPP47/16"/>
</dbReference>
<keyword evidence="3" id="KW-1185">Reference proteome</keyword>
<protein>
    <recommendedName>
        <fullName evidence="1">HMA domain-containing protein</fullName>
    </recommendedName>
</protein>
<dbReference type="GO" id="GO:0046872">
    <property type="term" value="F:metal ion binding"/>
    <property type="evidence" value="ECO:0007669"/>
    <property type="project" value="InterPro"/>
</dbReference>
<evidence type="ECO:0000259" key="1">
    <source>
        <dbReference type="PROSITE" id="PS50846"/>
    </source>
</evidence>
<dbReference type="Gene3D" id="3.30.70.100">
    <property type="match status" value="1"/>
</dbReference>
<dbReference type="AlphaFoldDB" id="A0A0E0CMK7"/>
<reference evidence="2" key="2">
    <citation type="submission" date="2018-05" db="EMBL/GenBank/DDBJ databases">
        <title>OmerRS3 (Oryza meridionalis Reference Sequence Version 3).</title>
        <authorList>
            <person name="Zhang J."/>
            <person name="Kudrna D."/>
            <person name="Lee S."/>
            <person name="Talag J."/>
            <person name="Welchert J."/>
            <person name="Wing R.A."/>
        </authorList>
    </citation>
    <scope>NUCLEOTIDE SEQUENCE [LARGE SCALE GENOMIC DNA]</scope>
    <source>
        <strain evidence="2">cv. OR44</strain>
    </source>
</reference>
<name>A0A0E0CMK7_9ORYZ</name>
<evidence type="ECO:0000313" key="2">
    <source>
        <dbReference type="EnsemblPlants" id="OMERI02G21650.4"/>
    </source>
</evidence>
<dbReference type="Proteomes" id="UP000008021">
    <property type="component" value="Chromosome 2"/>
</dbReference>